<evidence type="ECO:0000256" key="1">
    <source>
        <dbReference type="ARBA" id="ARBA00001947"/>
    </source>
</evidence>
<keyword evidence="2" id="KW-0479">Metal-binding</keyword>
<comment type="caution">
    <text evidence="6">The sequence shown here is derived from an EMBL/GenBank/DDBJ whole genome shotgun (WGS) entry which is preliminary data.</text>
</comment>
<dbReference type="SMART" id="SM00829">
    <property type="entry name" value="PKS_ER"/>
    <property type="match status" value="1"/>
</dbReference>
<keyword evidence="7" id="KW-1185">Reference proteome</keyword>
<dbReference type="SUPFAM" id="SSF51735">
    <property type="entry name" value="NAD(P)-binding Rossmann-fold domains"/>
    <property type="match status" value="1"/>
</dbReference>
<evidence type="ECO:0000313" key="7">
    <source>
        <dbReference type="Proteomes" id="UP001501074"/>
    </source>
</evidence>
<dbReference type="Gene3D" id="3.90.180.10">
    <property type="entry name" value="Medium-chain alcohol dehydrogenases, catalytic domain"/>
    <property type="match status" value="1"/>
</dbReference>
<evidence type="ECO:0000313" key="6">
    <source>
        <dbReference type="EMBL" id="GAA3613403.1"/>
    </source>
</evidence>
<keyword evidence="4" id="KW-0560">Oxidoreductase</keyword>
<dbReference type="InterPro" id="IPR050129">
    <property type="entry name" value="Zn_alcohol_dh"/>
</dbReference>
<evidence type="ECO:0000256" key="4">
    <source>
        <dbReference type="ARBA" id="ARBA00023002"/>
    </source>
</evidence>
<accession>A0ABP6ZMF4</accession>
<keyword evidence="3" id="KW-0862">Zinc</keyword>
<name>A0ABP6ZMF4_9ACTN</name>
<organism evidence="6 7">
    <name type="scientific">Kineosporia mesophila</name>
    <dbReference type="NCBI Taxonomy" id="566012"/>
    <lineage>
        <taxon>Bacteria</taxon>
        <taxon>Bacillati</taxon>
        <taxon>Actinomycetota</taxon>
        <taxon>Actinomycetes</taxon>
        <taxon>Kineosporiales</taxon>
        <taxon>Kineosporiaceae</taxon>
        <taxon>Kineosporia</taxon>
    </lineage>
</organism>
<dbReference type="EMBL" id="BAAAZO010000005">
    <property type="protein sequence ID" value="GAA3613403.1"/>
    <property type="molecule type" value="Genomic_DNA"/>
</dbReference>
<dbReference type="Proteomes" id="UP001501074">
    <property type="component" value="Unassembled WGS sequence"/>
</dbReference>
<dbReference type="Pfam" id="PF08240">
    <property type="entry name" value="ADH_N"/>
    <property type="match status" value="1"/>
</dbReference>
<evidence type="ECO:0000259" key="5">
    <source>
        <dbReference type="SMART" id="SM00829"/>
    </source>
</evidence>
<feature type="domain" description="Enoyl reductase (ER)" evidence="5">
    <location>
        <begin position="7"/>
        <end position="345"/>
    </location>
</feature>
<dbReference type="PANTHER" id="PTHR43401:SF2">
    <property type="entry name" value="L-THREONINE 3-DEHYDROGENASE"/>
    <property type="match status" value="1"/>
</dbReference>
<protein>
    <submittedName>
        <fullName evidence="6">2,3-butanediol dehydrogenase</fullName>
    </submittedName>
</protein>
<dbReference type="InterPro" id="IPR020843">
    <property type="entry name" value="ER"/>
</dbReference>
<gene>
    <name evidence="6" type="ORF">GCM10022223_31930</name>
</gene>
<dbReference type="InterPro" id="IPR036291">
    <property type="entry name" value="NAD(P)-bd_dom_sf"/>
</dbReference>
<dbReference type="Gene3D" id="3.40.50.720">
    <property type="entry name" value="NAD(P)-binding Rossmann-like Domain"/>
    <property type="match status" value="1"/>
</dbReference>
<reference evidence="7" key="1">
    <citation type="journal article" date="2019" name="Int. J. Syst. Evol. Microbiol.">
        <title>The Global Catalogue of Microorganisms (GCM) 10K type strain sequencing project: providing services to taxonomists for standard genome sequencing and annotation.</title>
        <authorList>
            <consortium name="The Broad Institute Genomics Platform"/>
            <consortium name="The Broad Institute Genome Sequencing Center for Infectious Disease"/>
            <person name="Wu L."/>
            <person name="Ma J."/>
        </authorList>
    </citation>
    <scope>NUCLEOTIDE SEQUENCE [LARGE SCALE GENOMIC DNA]</scope>
    <source>
        <strain evidence="7">JCM 16902</strain>
    </source>
</reference>
<dbReference type="InterPro" id="IPR013149">
    <property type="entry name" value="ADH-like_C"/>
</dbReference>
<sequence length="350" mass="36740">MRALRWHAARDVRLEEIDRPVLLPGTAIVEVSHVGLCGTDVHEYAHGPVMIRSGPHPLGGQAPPVTLGHEFSGRIAEIDIGEKNLAVGTRVVTDPCLRCNNCRWCLRGDYHVCAKGGSLGLAADGGLARYVRVPLIQLHVVPDGVPDQHAALAEPLAVGLHAAGRAGVEPGDNVLVLGAGPIGLAALIGARLRGAGQVFVSEPHPARAKVALGLGATGVLDPTGTDVRRELFAATGRIGPDTVIDGTGRPEAIELGLRSLRRGGTLAIAGISPAELRLDLRQLVLFERTVTGSLGYNFDIPRVLALMAAGQIDPSPLISDTRPLSAGVQTLEELAEPNQHIKVLITPQEL</sequence>
<dbReference type="InterPro" id="IPR013154">
    <property type="entry name" value="ADH-like_N"/>
</dbReference>
<evidence type="ECO:0000256" key="3">
    <source>
        <dbReference type="ARBA" id="ARBA00022833"/>
    </source>
</evidence>
<dbReference type="SUPFAM" id="SSF50129">
    <property type="entry name" value="GroES-like"/>
    <property type="match status" value="1"/>
</dbReference>
<dbReference type="InterPro" id="IPR011032">
    <property type="entry name" value="GroES-like_sf"/>
</dbReference>
<dbReference type="Pfam" id="PF00107">
    <property type="entry name" value="ADH_zinc_N"/>
    <property type="match status" value="1"/>
</dbReference>
<comment type="cofactor">
    <cofactor evidence="1">
        <name>Zn(2+)</name>
        <dbReference type="ChEBI" id="CHEBI:29105"/>
    </cofactor>
</comment>
<dbReference type="PANTHER" id="PTHR43401">
    <property type="entry name" value="L-THREONINE 3-DEHYDROGENASE"/>
    <property type="match status" value="1"/>
</dbReference>
<dbReference type="RefSeq" id="WP_231488680.1">
    <property type="nucleotide sequence ID" value="NZ_BAAAZO010000005.1"/>
</dbReference>
<proteinExistence type="predicted"/>
<evidence type="ECO:0000256" key="2">
    <source>
        <dbReference type="ARBA" id="ARBA00022723"/>
    </source>
</evidence>